<keyword evidence="6" id="KW-1185">Reference proteome</keyword>
<evidence type="ECO:0000313" key="4">
    <source>
        <dbReference type="EMBL" id="GJM52055.1"/>
    </source>
</evidence>
<dbReference type="Pfam" id="PF22013">
    <property type="entry name" value="PG_1098_Fer"/>
    <property type="match status" value="1"/>
</dbReference>
<dbReference type="Pfam" id="PF18096">
    <property type="entry name" value="Thump_like"/>
    <property type="match status" value="1"/>
</dbReference>
<dbReference type="AlphaFoldDB" id="A0AAV5AZ86"/>
<dbReference type="PANTHER" id="PTHR14741">
    <property type="entry name" value="S-ADENOSYLMETHIONINE-DEPENDENT METHYLTRANSFERASE RELATED"/>
    <property type="match status" value="1"/>
</dbReference>
<reference evidence="3 6" key="1">
    <citation type="submission" date="2021-11" db="EMBL/GenBank/DDBJ databases">
        <title>Draft genome sequence of Capnocytophaga sp. strain KC07075 isolated from cat oral cavity.</title>
        <authorList>
            <person name="Suzuki M."/>
            <person name="Imaoka K."/>
            <person name="Kimura M."/>
            <person name="Morikawa S."/>
            <person name="Maeda K."/>
        </authorList>
    </citation>
    <scope>NUCLEOTIDE SEQUENCE</scope>
    <source>
        <strain evidence="3">KC07075</strain>
        <strain evidence="4 6">KC07079</strain>
    </source>
</reference>
<dbReference type="EMBL" id="BQKB01000008">
    <property type="protein sequence ID" value="GJM52055.1"/>
    <property type="molecule type" value="Genomic_DNA"/>
</dbReference>
<dbReference type="PANTHER" id="PTHR14741:SF32">
    <property type="entry name" value="TRIMETHYLGUANOSINE SYNTHASE"/>
    <property type="match status" value="1"/>
</dbReference>
<evidence type="ECO:0000259" key="1">
    <source>
        <dbReference type="Pfam" id="PF18096"/>
    </source>
</evidence>
<evidence type="ECO:0000259" key="2">
    <source>
        <dbReference type="Pfam" id="PF22013"/>
    </source>
</evidence>
<dbReference type="EMBL" id="BQKA01000023">
    <property type="protein sequence ID" value="GJM50182.1"/>
    <property type="molecule type" value="Genomic_DNA"/>
</dbReference>
<comment type="caution">
    <text evidence="3">The sequence shown here is derived from an EMBL/GenBank/DDBJ whole genome shotgun (WGS) entry which is preliminary data.</text>
</comment>
<dbReference type="InterPro" id="IPR041497">
    <property type="entry name" value="Thump-like"/>
</dbReference>
<dbReference type="Proteomes" id="UP001207736">
    <property type="component" value="Unassembled WGS sequence"/>
</dbReference>
<dbReference type="RefSeq" id="WP_264846605.1">
    <property type="nucleotide sequence ID" value="NZ_BPMA01000023.1"/>
</dbReference>
<proteinExistence type="predicted"/>
<evidence type="ECO:0000313" key="5">
    <source>
        <dbReference type="Proteomes" id="UP001207736"/>
    </source>
</evidence>
<dbReference type="SUPFAM" id="SSF53335">
    <property type="entry name" value="S-adenosyl-L-methionine-dependent methyltransferases"/>
    <property type="match status" value="1"/>
</dbReference>
<feature type="domain" description="PG-1098 ferredoxin-like" evidence="2">
    <location>
        <begin position="278"/>
        <end position="320"/>
    </location>
</feature>
<dbReference type="CDD" id="cd02440">
    <property type="entry name" value="AdoMet_MTases"/>
    <property type="match status" value="1"/>
</dbReference>
<sequence length="391" mass="44768">MNTLLLQLEVQAFIEEHLAKDITKLLLGKSLFEGVSLSELATQIIGKNKCKNKLPKWFSTKGIYFPDKLAIEQSSSQQVARYKSTLVQGNVLDMTGGFGVDTYYFAKQCNSVIHCELQQDLSQIAAHNFGVFKQKNIQCIAQDAFVFLANNKLKFDIIYLDPARRDLDKNKVFFLKDCIPNVPDNLDFLWQFTDTILLKTSPMLDIQQGIRELSNVTDIHIVALNNEVKELLFLLKKDYTADIHIHAVHIHAHSTDSFHFDLNQKNMEDTEYASPEHFLYEPNAAILKSGGFGVIPQQFPVKKLAQHTHLYTSEDLVDDFQGRIFRIEKVVPFNKSLRKLVSQANITTRNFPLSVSQIRKQFKIKEGGELYLFFTTDALGQKIIIFCEKNR</sequence>
<dbReference type="InterPro" id="IPR054168">
    <property type="entry name" value="PG_1098_Fer"/>
</dbReference>
<dbReference type="Gene3D" id="3.40.50.150">
    <property type="entry name" value="Vaccinia Virus protein VP39"/>
    <property type="match status" value="1"/>
</dbReference>
<evidence type="ECO:0000313" key="6">
    <source>
        <dbReference type="Proteomes" id="UP001208692"/>
    </source>
</evidence>
<dbReference type="Gene3D" id="1.10.10.1110">
    <property type="entry name" value="Methyltransferase PG1098, N-terminal domain"/>
    <property type="match status" value="1"/>
</dbReference>
<gene>
    <name evidence="3" type="ORF">RCZ15_11560</name>
    <name evidence="4" type="ORF">RCZ16_03730</name>
</gene>
<evidence type="ECO:0000313" key="3">
    <source>
        <dbReference type="EMBL" id="GJM50182.1"/>
    </source>
</evidence>
<accession>A0AAV5AZ86</accession>
<organism evidence="3 5">
    <name type="scientific">Capnocytophaga catalasegens</name>
    <dbReference type="NCBI Taxonomy" id="1004260"/>
    <lineage>
        <taxon>Bacteria</taxon>
        <taxon>Pseudomonadati</taxon>
        <taxon>Bacteroidota</taxon>
        <taxon>Flavobacteriia</taxon>
        <taxon>Flavobacteriales</taxon>
        <taxon>Flavobacteriaceae</taxon>
        <taxon>Capnocytophaga</taxon>
    </lineage>
</organism>
<protein>
    <recommendedName>
        <fullName evidence="7">THUMP-like domain-containing protein</fullName>
    </recommendedName>
</protein>
<feature type="domain" description="THUMP-like" evidence="1">
    <location>
        <begin position="322"/>
        <end position="389"/>
    </location>
</feature>
<dbReference type="Proteomes" id="UP001208692">
    <property type="component" value="Unassembled WGS sequence"/>
</dbReference>
<evidence type="ECO:0008006" key="7">
    <source>
        <dbReference type="Google" id="ProtNLM"/>
    </source>
</evidence>
<dbReference type="InterPro" id="IPR029063">
    <property type="entry name" value="SAM-dependent_MTases_sf"/>
</dbReference>
<name>A0AAV5AZ86_9FLAO</name>